<keyword evidence="5" id="KW-1185">Reference proteome</keyword>
<dbReference type="Pfam" id="PF07727">
    <property type="entry name" value="RVT_2"/>
    <property type="match status" value="1"/>
</dbReference>
<evidence type="ECO:0000313" key="5">
    <source>
        <dbReference type="Proteomes" id="UP000001996"/>
    </source>
</evidence>
<gene>
    <name evidence="4" type="ORF">LELG_02339</name>
</gene>
<dbReference type="InterPro" id="IPR013103">
    <property type="entry name" value="RVT_2"/>
</dbReference>
<evidence type="ECO:0000313" key="4">
    <source>
        <dbReference type="EMBL" id="EDK44160.1"/>
    </source>
</evidence>
<dbReference type="AlphaFoldDB" id="A5DYA2"/>
<reference evidence="4 5" key="1">
    <citation type="journal article" date="2009" name="Nature">
        <title>Evolution of pathogenicity and sexual reproduction in eight Candida genomes.</title>
        <authorList>
            <person name="Butler G."/>
            <person name="Rasmussen M.D."/>
            <person name="Lin M.F."/>
            <person name="Santos M.A."/>
            <person name="Sakthikumar S."/>
            <person name="Munro C.A."/>
            <person name="Rheinbay E."/>
            <person name="Grabherr M."/>
            <person name="Forche A."/>
            <person name="Reedy J.L."/>
            <person name="Agrafioti I."/>
            <person name="Arnaud M.B."/>
            <person name="Bates S."/>
            <person name="Brown A.J."/>
            <person name="Brunke S."/>
            <person name="Costanzo M.C."/>
            <person name="Fitzpatrick D.A."/>
            <person name="de Groot P.W."/>
            <person name="Harris D."/>
            <person name="Hoyer L.L."/>
            <person name="Hube B."/>
            <person name="Klis F.M."/>
            <person name="Kodira C."/>
            <person name="Lennard N."/>
            <person name="Logue M.E."/>
            <person name="Martin R."/>
            <person name="Neiman A.M."/>
            <person name="Nikolaou E."/>
            <person name="Quail M.A."/>
            <person name="Quinn J."/>
            <person name="Santos M.C."/>
            <person name="Schmitzberger F.F."/>
            <person name="Sherlock G."/>
            <person name="Shah P."/>
            <person name="Silverstein K.A."/>
            <person name="Skrzypek M.S."/>
            <person name="Soll D."/>
            <person name="Staggs R."/>
            <person name="Stansfield I."/>
            <person name="Stumpf M.P."/>
            <person name="Sudbery P.E."/>
            <person name="Srikantha T."/>
            <person name="Zeng Q."/>
            <person name="Berman J."/>
            <person name="Berriman M."/>
            <person name="Heitman J."/>
            <person name="Gow N.A."/>
            <person name="Lorenz M.C."/>
            <person name="Birren B.W."/>
            <person name="Kellis M."/>
            <person name="Cuomo C.A."/>
        </authorList>
    </citation>
    <scope>NUCLEOTIDE SEQUENCE [LARGE SCALE GENOMIC DNA]</scope>
    <source>
        <strain evidence="5">ATCC 11503 / BCRC 21390 / CBS 2605 / JCM 1781 / NBRC 1676 / NRRL YB-4239</strain>
    </source>
</reference>
<feature type="domain" description="Reverse transcriptase Ty1/copia-type" evidence="2">
    <location>
        <begin position="314"/>
        <end position="386"/>
    </location>
</feature>
<feature type="region of interest" description="Disordered" evidence="1">
    <location>
        <begin position="172"/>
        <end position="249"/>
    </location>
</feature>
<feature type="region of interest" description="Disordered" evidence="1">
    <location>
        <begin position="109"/>
        <end position="156"/>
    </location>
</feature>
<organism evidence="4 5">
    <name type="scientific">Lodderomyces elongisporus (strain ATCC 11503 / CBS 2605 / JCM 1781 / NBRC 1676 / NRRL YB-4239)</name>
    <name type="common">Yeast</name>
    <name type="synonym">Saccharomyces elongisporus</name>
    <dbReference type="NCBI Taxonomy" id="379508"/>
    <lineage>
        <taxon>Eukaryota</taxon>
        <taxon>Fungi</taxon>
        <taxon>Dikarya</taxon>
        <taxon>Ascomycota</taxon>
        <taxon>Saccharomycotina</taxon>
        <taxon>Pichiomycetes</taxon>
        <taxon>Debaryomycetaceae</taxon>
        <taxon>Candida/Lodderomyces clade</taxon>
        <taxon>Lodderomyces</taxon>
    </lineage>
</organism>
<dbReference type="eggNOG" id="KOG0017">
    <property type="taxonomic scope" value="Eukaryota"/>
</dbReference>
<accession>A5DYA2</accession>
<dbReference type="Proteomes" id="UP000001996">
    <property type="component" value="Unassembled WGS sequence"/>
</dbReference>
<evidence type="ECO:0000259" key="2">
    <source>
        <dbReference type="Pfam" id="PF07727"/>
    </source>
</evidence>
<feature type="compositionally biased region" description="Polar residues" evidence="1">
    <location>
        <begin position="138"/>
        <end position="154"/>
    </location>
</feature>
<dbReference type="STRING" id="379508.A5DYA2"/>
<feature type="compositionally biased region" description="Basic and acidic residues" evidence="1">
    <location>
        <begin position="204"/>
        <end position="226"/>
    </location>
</feature>
<dbReference type="InterPro" id="IPR057670">
    <property type="entry name" value="SH3_retrovirus"/>
</dbReference>
<feature type="compositionally biased region" description="Acidic residues" evidence="1">
    <location>
        <begin position="234"/>
        <end position="248"/>
    </location>
</feature>
<proteinExistence type="predicted"/>
<name>A5DYA2_LODEL</name>
<protein>
    <submittedName>
        <fullName evidence="4">Uncharacterized protein</fullName>
    </submittedName>
</protein>
<dbReference type="Pfam" id="PF25597">
    <property type="entry name" value="SH3_retrovirus"/>
    <property type="match status" value="1"/>
</dbReference>
<dbReference type="OrthoDB" id="4092852at2759"/>
<dbReference type="EMBL" id="CH981526">
    <property type="protein sequence ID" value="EDK44160.1"/>
    <property type="molecule type" value="Genomic_DNA"/>
</dbReference>
<dbReference type="OMA" id="RENAMEH"/>
<dbReference type="InParanoid" id="A5DYA2"/>
<sequence length="397" mass="45305">MVTCQYCFISRVFGCICFVVIPQGVRDGKLGPTTRKCVMLGYDPDHKAYRVFDTERRMVVVLSQVQFDEYKMYYQTENVSQTTWEYVTSANSAGGIQFAPIRSDSTLVIGSKTDKMQNEPRDDDDDDEDDETIEDPATASSKDISDGEIQSTELENVDNIFDDFSFENSKMTPSRYKRTRNSTPIPRTNDKYLGNHNLSPSLSSERENAMEHHLRDRRMDISRIVDDNSSMSVDSDEERDNDLDDGSDGELKLVDQQMAKLNVVNYVASSSIAPENEKMITEDVPKTLKQAMNSKDASRWKEAINEELRAHAENQTFSLVRLPKGRKAITCRWIFTIKKDGRFKARLVTRGFSQVKGIDYEETFAPVIRYESLRIMMAIAAQKKMVFTSDGCNHCFS</sequence>
<feature type="compositionally biased region" description="Acidic residues" evidence="1">
    <location>
        <begin position="121"/>
        <end position="134"/>
    </location>
</feature>
<dbReference type="HOGENOM" id="CLU_694588_0_0_1"/>
<dbReference type="VEuPathDB" id="FungiDB:LELG_02339"/>
<evidence type="ECO:0000256" key="1">
    <source>
        <dbReference type="SAM" id="MobiDB-lite"/>
    </source>
</evidence>
<feature type="domain" description="Retroviral polymerase SH3-like" evidence="3">
    <location>
        <begin position="15"/>
        <end position="78"/>
    </location>
</feature>
<evidence type="ECO:0000259" key="3">
    <source>
        <dbReference type="Pfam" id="PF25597"/>
    </source>
</evidence>